<reference evidence="2 3" key="1">
    <citation type="submission" date="2017-06" db="EMBL/GenBank/DDBJ databases">
        <title>Comparative genomic analysis of Ambrosia Fusariam Clade fungi.</title>
        <authorList>
            <person name="Stajich J.E."/>
            <person name="Carrillo J."/>
            <person name="Kijimoto T."/>
            <person name="Eskalen A."/>
            <person name="O'Donnell K."/>
            <person name="Kasson M."/>
        </authorList>
    </citation>
    <scope>NUCLEOTIDE SEQUENCE [LARGE SCALE GENOMIC DNA]</scope>
    <source>
        <strain evidence="2">UCR3666</strain>
    </source>
</reference>
<name>A0A3M2RT49_9HYPO</name>
<dbReference type="SMART" id="SM00108">
    <property type="entry name" value="B_lectin"/>
    <property type="match status" value="1"/>
</dbReference>
<sequence>MGNGRLDNGEWLLVGQSIFSEDGTVELRMQDDGKICVYYDDQCQWQNTAEQRYDIHGVKMQEDGNFVMYDNSGTGTATWHTDTAGPTGDDTTYVAVQDDGNIVLYKNEDEPIWATHSNK</sequence>
<evidence type="ECO:0000259" key="1">
    <source>
        <dbReference type="PROSITE" id="PS50927"/>
    </source>
</evidence>
<dbReference type="InterPro" id="IPR001480">
    <property type="entry name" value="Bulb-type_lectin_dom"/>
</dbReference>
<dbReference type="EMBL" id="NKUJ01000292">
    <property type="protein sequence ID" value="RMJ08342.1"/>
    <property type="molecule type" value="Genomic_DNA"/>
</dbReference>
<comment type="caution">
    <text evidence="2">The sequence shown here is derived from an EMBL/GenBank/DDBJ whole genome shotgun (WGS) entry which is preliminary data.</text>
</comment>
<dbReference type="InterPro" id="IPR036426">
    <property type="entry name" value="Bulb-type_lectin_dom_sf"/>
</dbReference>
<dbReference type="Proteomes" id="UP000277212">
    <property type="component" value="Unassembled WGS sequence"/>
</dbReference>
<evidence type="ECO:0000313" key="3">
    <source>
        <dbReference type="Proteomes" id="UP000277212"/>
    </source>
</evidence>
<protein>
    <recommendedName>
        <fullName evidence="1">Bulb-type lectin domain-containing protein</fullName>
    </recommendedName>
</protein>
<evidence type="ECO:0000313" key="2">
    <source>
        <dbReference type="EMBL" id="RMJ08342.1"/>
    </source>
</evidence>
<dbReference type="OrthoDB" id="1884773at2759"/>
<dbReference type="AlphaFoldDB" id="A0A3M2RT49"/>
<feature type="domain" description="Bulb-type lectin" evidence="1">
    <location>
        <begin position="3"/>
        <end position="117"/>
    </location>
</feature>
<dbReference type="SUPFAM" id="SSF51110">
    <property type="entry name" value="alpha-D-mannose-specific plant lectins"/>
    <property type="match status" value="1"/>
</dbReference>
<proteinExistence type="predicted"/>
<dbReference type="PROSITE" id="PS50927">
    <property type="entry name" value="BULB_LECTIN"/>
    <property type="match status" value="1"/>
</dbReference>
<gene>
    <name evidence="2" type="ORF">CDV36_012034</name>
</gene>
<keyword evidence="3" id="KW-1185">Reference proteome</keyword>
<dbReference type="Gene3D" id="2.90.10.10">
    <property type="entry name" value="Bulb-type lectin domain"/>
    <property type="match status" value="3"/>
</dbReference>
<accession>A0A3M2RT49</accession>
<organism evidence="2 3">
    <name type="scientific">Fusarium kuroshium</name>
    <dbReference type="NCBI Taxonomy" id="2010991"/>
    <lineage>
        <taxon>Eukaryota</taxon>
        <taxon>Fungi</taxon>
        <taxon>Dikarya</taxon>
        <taxon>Ascomycota</taxon>
        <taxon>Pezizomycotina</taxon>
        <taxon>Sordariomycetes</taxon>
        <taxon>Hypocreomycetidae</taxon>
        <taxon>Hypocreales</taxon>
        <taxon>Nectriaceae</taxon>
        <taxon>Fusarium</taxon>
        <taxon>Fusarium solani species complex</taxon>
    </lineage>
</organism>